<dbReference type="GO" id="GO:0000166">
    <property type="term" value="F:nucleotide binding"/>
    <property type="evidence" value="ECO:0007669"/>
    <property type="project" value="InterPro"/>
</dbReference>
<protein>
    <submittedName>
        <fullName evidence="2">Putative dehydrogenase</fullName>
    </submittedName>
</protein>
<dbReference type="HOGENOM" id="CLU_041547_1_0_12"/>
<sequence length="378" mass="42352">MKPRILLVGIGGYGENYLQEVLDCPSNDYSVEGICDPYAARSARYEDILSRGIKIYENYDTALDSECTLVVIASPIHTHFEYMKKALLKGKDILCEKPPCIEEAELYELIELQRKSGTLVAIGYQMCYRPDIQALKKDIQQGIYGKPVLLKAIRLMRRGESYYTRNSWAGRKIVHGTKVYDSPFSNACAHDFQNMLFVLGNGWNSTTTVKSVEGITLKGNPTIENYDAVALCAKDVNGTPLYYYTAHCIKESKIGPFFEYHFSRAVIKDGGTGITSYDLSGNLIKDYSAFGQGDKLQKFHEAIFLSGKDRRPSCELETCKEHLRVIAAVQDLPSLLNIGARWEDAGDVFYPIEGLAKLFSDCYAEASLPSLNKIEETI</sequence>
<dbReference type="SUPFAM" id="SSF55347">
    <property type="entry name" value="Glyceraldehyde-3-phosphate dehydrogenase-like, C-terminal domain"/>
    <property type="match status" value="1"/>
</dbReference>
<dbReference type="RefSeq" id="WP_014270436.1">
    <property type="nucleotide sequence ID" value="NC_016633.1"/>
</dbReference>
<dbReference type="InterPro" id="IPR000683">
    <property type="entry name" value="Gfo/Idh/MocA-like_OxRdtase_N"/>
</dbReference>
<proteinExistence type="predicted"/>
<evidence type="ECO:0000259" key="1">
    <source>
        <dbReference type="Pfam" id="PF01408"/>
    </source>
</evidence>
<dbReference type="Gene3D" id="3.30.360.10">
    <property type="entry name" value="Dihydrodipicolinate Reductase, domain 2"/>
    <property type="match status" value="1"/>
</dbReference>
<organism evidence="2 3">
    <name type="scientific">Sphaerochaeta pleomorpha (strain ATCC BAA-1885 / DSM 22778 / Grapes)</name>
    <dbReference type="NCBI Taxonomy" id="158190"/>
    <lineage>
        <taxon>Bacteria</taxon>
        <taxon>Pseudomonadati</taxon>
        <taxon>Spirochaetota</taxon>
        <taxon>Spirochaetia</taxon>
        <taxon>Spirochaetales</taxon>
        <taxon>Sphaerochaetaceae</taxon>
        <taxon>Sphaerochaeta</taxon>
    </lineage>
</organism>
<name>G8QXN0_SPHPG</name>
<dbReference type="OrthoDB" id="9815825at2"/>
<keyword evidence="3" id="KW-1185">Reference proteome</keyword>
<dbReference type="PANTHER" id="PTHR43249">
    <property type="entry name" value="UDP-N-ACETYL-2-AMINO-2-DEOXY-D-GLUCURONATE OXIDASE"/>
    <property type="match status" value="1"/>
</dbReference>
<dbReference type="PANTHER" id="PTHR43249:SF1">
    <property type="entry name" value="D-GLUCOSIDE 3-DEHYDROGENASE"/>
    <property type="match status" value="1"/>
</dbReference>
<dbReference type="KEGG" id="sgp:SpiGrapes_1797"/>
<dbReference type="InterPro" id="IPR052515">
    <property type="entry name" value="Gfo/Idh/MocA_Oxidoreductase"/>
</dbReference>
<gene>
    <name evidence="2" type="ordered locus">SpiGrapes_1797</name>
</gene>
<evidence type="ECO:0000313" key="3">
    <source>
        <dbReference type="Proteomes" id="UP000005632"/>
    </source>
</evidence>
<accession>G8QXN0</accession>
<dbReference type="SUPFAM" id="SSF51735">
    <property type="entry name" value="NAD(P)-binding Rossmann-fold domains"/>
    <property type="match status" value="1"/>
</dbReference>
<evidence type="ECO:0000313" key="2">
    <source>
        <dbReference type="EMBL" id="AEV29593.1"/>
    </source>
</evidence>
<reference evidence="2 3" key="1">
    <citation type="submission" date="2011-11" db="EMBL/GenBank/DDBJ databases">
        <title>Complete sequence of Spirochaeta sp. grapes.</title>
        <authorList>
            <consortium name="US DOE Joint Genome Institute"/>
            <person name="Lucas S."/>
            <person name="Han J."/>
            <person name="Lapidus A."/>
            <person name="Cheng J.-F."/>
            <person name="Goodwin L."/>
            <person name="Pitluck S."/>
            <person name="Peters L."/>
            <person name="Ovchinnikova G."/>
            <person name="Munk A.C."/>
            <person name="Detter J.C."/>
            <person name="Han C."/>
            <person name="Tapia R."/>
            <person name="Land M."/>
            <person name="Hauser L."/>
            <person name="Kyrpides N."/>
            <person name="Ivanova N."/>
            <person name="Pagani I."/>
            <person name="Ritalahtilisa K."/>
            <person name="Loeffler F."/>
            <person name="Woyke T."/>
        </authorList>
    </citation>
    <scope>NUCLEOTIDE SEQUENCE [LARGE SCALE GENOMIC DNA]</scope>
    <source>
        <strain evidence="3">ATCC BAA-1885 / DSM 22778 / Grapes</strain>
    </source>
</reference>
<dbReference type="Proteomes" id="UP000005632">
    <property type="component" value="Chromosome"/>
</dbReference>
<dbReference type="eggNOG" id="COG0673">
    <property type="taxonomic scope" value="Bacteria"/>
</dbReference>
<dbReference type="InterPro" id="IPR036291">
    <property type="entry name" value="NAD(P)-bd_dom_sf"/>
</dbReference>
<dbReference type="STRING" id="158190.SpiGrapes_1797"/>
<feature type="domain" description="Gfo/Idh/MocA-like oxidoreductase N-terminal" evidence="1">
    <location>
        <begin position="4"/>
        <end position="124"/>
    </location>
</feature>
<dbReference type="Pfam" id="PF01408">
    <property type="entry name" value="GFO_IDH_MocA"/>
    <property type="match status" value="1"/>
</dbReference>
<dbReference type="AlphaFoldDB" id="G8QXN0"/>
<dbReference type="Gene3D" id="3.40.50.720">
    <property type="entry name" value="NAD(P)-binding Rossmann-like Domain"/>
    <property type="match status" value="1"/>
</dbReference>
<dbReference type="EMBL" id="CP003155">
    <property type="protein sequence ID" value="AEV29593.1"/>
    <property type="molecule type" value="Genomic_DNA"/>
</dbReference>